<keyword evidence="5" id="KW-1015">Disulfide bond</keyword>
<keyword evidence="7" id="KW-0732">Signal</keyword>
<evidence type="ECO:0000259" key="8">
    <source>
        <dbReference type="PROSITE" id="PS50240"/>
    </source>
</evidence>
<keyword evidence="2 9" id="KW-0645">Protease</keyword>
<sequence length="385" mass="41452">MSSFTKVVISLLILAVWDPSHVKTSRSGRRPKIGNTISGANFTIVGDFQMLSNSPSFRTPRQYGNNYPGAPLNCYYCNLYYGGNQGGGGRPPSSGFPNPNPDDGQDEDTDGLDPFEEQPDGDRVYGGFYSKLGQWPFVVEVELRNDKSCTGILHDVNTIITAAHCVVSSNGVVARDADLSVLAGAISIGRGKRRSVKSVHPHPKYKPPHLLYDIAILKVENPFVLGNTIRPIPTQQATRLPAETECILSGFGYVDGSKDEKRRDQTYARIKVRVNKLCADKYGSKDYNSNLATCGGGHGASMCYGDAGGPLHCKSPTGYGRVLYGIASFASPGTDKNQPCNNKNVGVFTRAPSFDGWIQECTAGNCTLGGKPETDNGNGGMIGYF</sequence>
<dbReference type="EMBL" id="LNIX01000001">
    <property type="protein sequence ID" value="OXA64580.1"/>
    <property type="molecule type" value="Genomic_DNA"/>
</dbReference>
<dbReference type="GO" id="GO:0004252">
    <property type="term" value="F:serine-type endopeptidase activity"/>
    <property type="evidence" value="ECO:0007669"/>
    <property type="project" value="InterPro"/>
</dbReference>
<keyword evidence="10" id="KW-1185">Reference proteome</keyword>
<dbReference type="InterPro" id="IPR018114">
    <property type="entry name" value="TRYPSIN_HIS"/>
</dbReference>
<evidence type="ECO:0000256" key="2">
    <source>
        <dbReference type="ARBA" id="ARBA00022670"/>
    </source>
</evidence>
<evidence type="ECO:0000256" key="6">
    <source>
        <dbReference type="SAM" id="MobiDB-lite"/>
    </source>
</evidence>
<dbReference type="InterPro" id="IPR050430">
    <property type="entry name" value="Peptidase_S1"/>
</dbReference>
<dbReference type="InterPro" id="IPR001314">
    <property type="entry name" value="Peptidase_S1A"/>
</dbReference>
<gene>
    <name evidence="9" type="ORF">Fcan01_00700</name>
</gene>
<evidence type="ECO:0000313" key="9">
    <source>
        <dbReference type="EMBL" id="OXA64580.1"/>
    </source>
</evidence>
<dbReference type="InterPro" id="IPR001254">
    <property type="entry name" value="Trypsin_dom"/>
</dbReference>
<dbReference type="PANTHER" id="PTHR24276:SF98">
    <property type="entry name" value="FI18310P1-RELATED"/>
    <property type="match status" value="1"/>
</dbReference>
<dbReference type="Proteomes" id="UP000198287">
    <property type="component" value="Unassembled WGS sequence"/>
</dbReference>
<feature type="chain" id="PRO_5013234452" evidence="7">
    <location>
        <begin position="25"/>
        <end position="385"/>
    </location>
</feature>
<comment type="caution">
    <text evidence="9">The sequence shown here is derived from an EMBL/GenBank/DDBJ whole genome shotgun (WGS) entry which is preliminary data.</text>
</comment>
<dbReference type="InterPro" id="IPR043504">
    <property type="entry name" value="Peptidase_S1_PA_chymotrypsin"/>
</dbReference>
<dbReference type="Gene3D" id="2.40.10.10">
    <property type="entry name" value="Trypsin-like serine proteases"/>
    <property type="match status" value="1"/>
</dbReference>
<keyword evidence="3" id="KW-0378">Hydrolase</keyword>
<keyword evidence="4" id="KW-0720">Serine protease</keyword>
<dbReference type="PRINTS" id="PR00722">
    <property type="entry name" value="CHYMOTRYPSIN"/>
</dbReference>
<dbReference type="SMART" id="SM00020">
    <property type="entry name" value="Tryp_SPc"/>
    <property type="match status" value="1"/>
</dbReference>
<feature type="domain" description="Peptidase S1" evidence="8">
    <location>
        <begin position="124"/>
        <end position="363"/>
    </location>
</feature>
<evidence type="ECO:0000256" key="4">
    <source>
        <dbReference type="ARBA" id="ARBA00022825"/>
    </source>
</evidence>
<accession>A0A226F5F5</accession>
<organism evidence="9 10">
    <name type="scientific">Folsomia candida</name>
    <name type="common">Springtail</name>
    <dbReference type="NCBI Taxonomy" id="158441"/>
    <lineage>
        <taxon>Eukaryota</taxon>
        <taxon>Metazoa</taxon>
        <taxon>Ecdysozoa</taxon>
        <taxon>Arthropoda</taxon>
        <taxon>Hexapoda</taxon>
        <taxon>Collembola</taxon>
        <taxon>Entomobryomorpha</taxon>
        <taxon>Isotomoidea</taxon>
        <taxon>Isotomidae</taxon>
        <taxon>Proisotominae</taxon>
        <taxon>Folsomia</taxon>
    </lineage>
</organism>
<dbReference type="Pfam" id="PF00089">
    <property type="entry name" value="Trypsin"/>
    <property type="match status" value="1"/>
</dbReference>
<feature type="region of interest" description="Disordered" evidence="6">
    <location>
        <begin position="88"/>
        <end position="117"/>
    </location>
</feature>
<dbReference type="CDD" id="cd00190">
    <property type="entry name" value="Tryp_SPc"/>
    <property type="match status" value="1"/>
</dbReference>
<dbReference type="AlphaFoldDB" id="A0A226F5F5"/>
<name>A0A226F5F5_FOLCA</name>
<proteinExistence type="inferred from homology"/>
<evidence type="ECO:0000256" key="3">
    <source>
        <dbReference type="ARBA" id="ARBA00022801"/>
    </source>
</evidence>
<evidence type="ECO:0000313" key="10">
    <source>
        <dbReference type="Proteomes" id="UP000198287"/>
    </source>
</evidence>
<dbReference type="PROSITE" id="PS50240">
    <property type="entry name" value="TRYPSIN_DOM"/>
    <property type="match status" value="1"/>
</dbReference>
<feature type="compositionally biased region" description="Acidic residues" evidence="6">
    <location>
        <begin position="103"/>
        <end position="117"/>
    </location>
</feature>
<evidence type="ECO:0000256" key="1">
    <source>
        <dbReference type="ARBA" id="ARBA00007664"/>
    </source>
</evidence>
<dbReference type="SUPFAM" id="SSF50494">
    <property type="entry name" value="Trypsin-like serine proteases"/>
    <property type="match status" value="1"/>
</dbReference>
<comment type="similarity">
    <text evidence="1">Belongs to the peptidase S1 family.</text>
</comment>
<dbReference type="GO" id="GO:0006508">
    <property type="term" value="P:proteolysis"/>
    <property type="evidence" value="ECO:0007669"/>
    <property type="project" value="UniProtKB-KW"/>
</dbReference>
<dbReference type="STRING" id="158441.A0A226F5F5"/>
<dbReference type="PROSITE" id="PS00134">
    <property type="entry name" value="TRYPSIN_HIS"/>
    <property type="match status" value="1"/>
</dbReference>
<feature type="signal peptide" evidence="7">
    <location>
        <begin position="1"/>
        <end position="24"/>
    </location>
</feature>
<dbReference type="OrthoDB" id="5565075at2759"/>
<dbReference type="PANTHER" id="PTHR24276">
    <property type="entry name" value="POLYSERASE-RELATED"/>
    <property type="match status" value="1"/>
</dbReference>
<evidence type="ECO:0000256" key="5">
    <source>
        <dbReference type="ARBA" id="ARBA00023157"/>
    </source>
</evidence>
<protein>
    <submittedName>
        <fullName evidence="9">Serine protease 56</fullName>
    </submittedName>
</protein>
<reference evidence="9 10" key="1">
    <citation type="submission" date="2015-12" db="EMBL/GenBank/DDBJ databases">
        <title>The genome of Folsomia candida.</title>
        <authorList>
            <person name="Faddeeva A."/>
            <person name="Derks M.F."/>
            <person name="Anvar Y."/>
            <person name="Smit S."/>
            <person name="Van Straalen N."/>
            <person name="Roelofs D."/>
        </authorList>
    </citation>
    <scope>NUCLEOTIDE SEQUENCE [LARGE SCALE GENOMIC DNA]</scope>
    <source>
        <strain evidence="9 10">VU population</strain>
        <tissue evidence="9">Whole body</tissue>
    </source>
</reference>
<dbReference type="InterPro" id="IPR009003">
    <property type="entry name" value="Peptidase_S1_PA"/>
</dbReference>
<evidence type="ECO:0000256" key="7">
    <source>
        <dbReference type="SAM" id="SignalP"/>
    </source>
</evidence>